<evidence type="ECO:0000256" key="1">
    <source>
        <dbReference type="ARBA" id="ARBA00006484"/>
    </source>
</evidence>
<feature type="non-terminal residue" evidence="2">
    <location>
        <position position="106"/>
    </location>
</feature>
<name>A0A383CDS8_9ZZZZ</name>
<dbReference type="PRINTS" id="PR00081">
    <property type="entry name" value="GDHRDH"/>
</dbReference>
<dbReference type="InterPro" id="IPR050259">
    <property type="entry name" value="SDR"/>
</dbReference>
<sequence>MQTNLHLEGKKALITGGSRGLGLAIAKHFTILGADIAFTYSKNDLDAEDAADEIAALGKRPLVFKGSVSDSTHVRDTVKTLIDQWGSIDILVNNAGITQILPIALI</sequence>
<protein>
    <recommendedName>
        <fullName evidence="3">SDR family NAD(P)-dependent oxidoreductase</fullName>
    </recommendedName>
</protein>
<dbReference type="InterPro" id="IPR036291">
    <property type="entry name" value="NAD(P)-bd_dom_sf"/>
</dbReference>
<dbReference type="AlphaFoldDB" id="A0A383CDS8"/>
<dbReference type="InterPro" id="IPR002347">
    <property type="entry name" value="SDR_fam"/>
</dbReference>
<dbReference type="Gene3D" id="3.40.50.720">
    <property type="entry name" value="NAD(P)-binding Rossmann-like Domain"/>
    <property type="match status" value="1"/>
</dbReference>
<dbReference type="Pfam" id="PF00106">
    <property type="entry name" value="adh_short"/>
    <property type="match status" value="1"/>
</dbReference>
<reference evidence="2" key="1">
    <citation type="submission" date="2018-05" db="EMBL/GenBank/DDBJ databases">
        <authorList>
            <person name="Lanie J.A."/>
            <person name="Ng W.-L."/>
            <person name="Kazmierczak K.M."/>
            <person name="Andrzejewski T.M."/>
            <person name="Davidsen T.M."/>
            <person name="Wayne K.J."/>
            <person name="Tettelin H."/>
            <person name="Glass J.I."/>
            <person name="Rusch D."/>
            <person name="Podicherti R."/>
            <person name="Tsui H.-C.T."/>
            <person name="Winkler M.E."/>
        </authorList>
    </citation>
    <scope>NUCLEOTIDE SEQUENCE</scope>
</reference>
<dbReference type="PANTHER" id="PTHR42879">
    <property type="entry name" value="3-OXOACYL-(ACYL-CARRIER-PROTEIN) REDUCTASE"/>
    <property type="match status" value="1"/>
</dbReference>
<proteinExistence type="inferred from homology"/>
<gene>
    <name evidence="2" type="ORF">METZ01_LOCUS483371</name>
</gene>
<dbReference type="PANTHER" id="PTHR42879:SF2">
    <property type="entry name" value="3-OXOACYL-[ACYL-CARRIER-PROTEIN] REDUCTASE FABG"/>
    <property type="match status" value="1"/>
</dbReference>
<evidence type="ECO:0000313" key="2">
    <source>
        <dbReference type="EMBL" id="SVE30517.1"/>
    </source>
</evidence>
<comment type="similarity">
    <text evidence="1">Belongs to the short-chain dehydrogenases/reductases (SDR) family.</text>
</comment>
<accession>A0A383CDS8</accession>
<dbReference type="SUPFAM" id="SSF51735">
    <property type="entry name" value="NAD(P)-binding Rossmann-fold domains"/>
    <property type="match status" value="1"/>
</dbReference>
<evidence type="ECO:0008006" key="3">
    <source>
        <dbReference type="Google" id="ProtNLM"/>
    </source>
</evidence>
<organism evidence="2">
    <name type="scientific">marine metagenome</name>
    <dbReference type="NCBI Taxonomy" id="408172"/>
    <lineage>
        <taxon>unclassified sequences</taxon>
        <taxon>metagenomes</taxon>
        <taxon>ecological metagenomes</taxon>
    </lineage>
</organism>
<dbReference type="EMBL" id="UINC01208124">
    <property type="protein sequence ID" value="SVE30517.1"/>
    <property type="molecule type" value="Genomic_DNA"/>
</dbReference>